<keyword evidence="2" id="KW-0645">Protease</keyword>
<organism evidence="6 7">
    <name type="scientific">Brenthis ino</name>
    <name type="common">lesser marbled fritillary</name>
    <dbReference type="NCBI Taxonomy" id="405034"/>
    <lineage>
        <taxon>Eukaryota</taxon>
        <taxon>Metazoa</taxon>
        <taxon>Ecdysozoa</taxon>
        <taxon>Arthropoda</taxon>
        <taxon>Hexapoda</taxon>
        <taxon>Insecta</taxon>
        <taxon>Pterygota</taxon>
        <taxon>Neoptera</taxon>
        <taxon>Endopterygota</taxon>
        <taxon>Lepidoptera</taxon>
        <taxon>Glossata</taxon>
        <taxon>Ditrysia</taxon>
        <taxon>Papilionoidea</taxon>
        <taxon>Nymphalidae</taxon>
        <taxon>Heliconiinae</taxon>
        <taxon>Argynnini</taxon>
        <taxon>Brenthis</taxon>
    </lineage>
</organism>
<dbReference type="PANTHER" id="PTHR11010:SF117">
    <property type="entry name" value="SERINE PROTEASE 16"/>
    <property type="match status" value="1"/>
</dbReference>
<name>A0A8J9UX19_9NEOP</name>
<dbReference type="Pfam" id="PF05577">
    <property type="entry name" value="Peptidase_S28"/>
    <property type="match status" value="1"/>
</dbReference>
<dbReference type="Proteomes" id="UP000838878">
    <property type="component" value="Chromosome 11"/>
</dbReference>
<evidence type="ECO:0000313" key="7">
    <source>
        <dbReference type="Proteomes" id="UP000838878"/>
    </source>
</evidence>
<dbReference type="AlphaFoldDB" id="A0A8J9UX19"/>
<dbReference type="Gene3D" id="3.40.50.1820">
    <property type="entry name" value="alpha/beta hydrolase"/>
    <property type="match status" value="1"/>
</dbReference>
<evidence type="ECO:0000313" key="6">
    <source>
        <dbReference type="EMBL" id="CAH0716105.1"/>
    </source>
</evidence>
<proteinExistence type="inferred from homology"/>
<dbReference type="EMBL" id="OV170231">
    <property type="protein sequence ID" value="CAH0716105.1"/>
    <property type="molecule type" value="Genomic_DNA"/>
</dbReference>
<keyword evidence="5" id="KW-0325">Glycoprotein</keyword>
<gene>
    <name evidence="6" type="ORF">BINO364_LOCUS2938</name>
</gene>
<dbReference type="GO" id="GO:0070008">
    <property type="term" value="F:serine-type exopeptidase activity"/>
    <property type="evidence" value="ECO:0007669"/>
    <property type="project" value="InterPro"/>
</dbReference>
<dbReference type="OrthoDB" id="1735038at2759"/>
<keyword evidence="3" id="KW-0732">Signal</keyword>
<evidence type="ECO:0000256" key="1">
    <source>
        <dbReference type="ARBA" id="ARBA00011079"/>
    </source>
</evidence>
<reference evidence="6" key="1">
    <citation type="submission" date="2021-12" db="EMBL/GenBank/DDBJ databases">
        <authorList>
            <person name="Martin H S."/>
        </authorList>
    </citation>
    <scope>NUCLEOTIDE SEQUENCE</scope>
</reference>
<dbReference type="InterPro" id="IPR008758">
    <property type="entry name" value="Peptidase_S28"/>
</dbReference>
<dbReference type="GO" id="GO:0006508">
    <property type="term" value="P:proteolysis"/>
    <property type="evidence" value="ECO:0007669"/>
    <property type="project" value="UniProtKB-KW"/>
</dbReference>
<evidence type="ECO:0000256" key="3">
    <source>
        <dbReference type="ARBA" id="ARBA00022729"/>
    </source>
</evidence>
<keyword evidence="4" id="KW-0378">Hydrolase</keyword>
<dbReference type="GO" id="GO:0008239">
    <property type="term" value="F:dipeptidyl-peptidase activity"/>
    <property type="evidence" value="ECO:0007669"/>
    <property type="project" value="TreeGrafter"/>
</dbReference>
<accession>A0A8J9UX19</accession>
<evidence type="ECO:0000256" key="5">
    <source>
        <dbReference type="ARBA" id="ARBA00023180"/>
    </source>
</evidence>
<keyword evidence="7" id="KW-1185">Reference proteome</keyword>
<dbReference type="PANTHER" id="PTHR11010">
    <property type="entry name" value="PROTEASE S28 PRO-X CARBOXYPEPTIDASE-RELATED"/>
    <property type="match status" value="1"/>
</dbReference>
<evidence type="ECO:0000256" key="4">
    <source>
        <dbReference type="ARBA" id="ARBA00022801"/>
    </source>
</evidence>
<feature type="non-terminal residue" evidence="6">
    <location>
        <position position="100"/>
    </location>
</feature>
<comment type="similarity">
    <text evidence="1">Belongs to the peptidase S28 family.</text>
</comment>
<dbReference type="InterPro" id="IPR029058">
    <property type="entry name" value="AB_hydrolase_fold"/>
</dbReference>
<protein>
    <submittedName>
        <fullName evidence="6">Uncharacterized protein</fullName>
    </submittedName>
</protein>
<sequence>MRYADRKFVETFVDEVAAWTNNAYGALNIPTSRVVYVHGSIDPWHALGMTTTENNDSPAIFIKGTAHCANMYPASDDDIANLIEARLEVQQYLDAWIDLP</sequence>
<evidence type="ECO:0000256" key="2">
    <source>
        <dbReference type="ARBA" id="ARBA00022670"/>
    </source>
</evidence>